<feature type="transmembrane region" description="Helical" evidence="1">
    <location>
        <begin position="228"/>
        <end position="246"/>
    </location>
</feature>
<proteinExistence type="predicted"/>
<sequence length="367" mass="40817">MTVKPLQFQAPDASYDDYFKPEITLIAEAVSVDAISRTIVMNWYPNFTAINCSQSLTMNIYIPVMLLDMSSPSWNNQLKDLPVFQLNSTQACLGTSTTYSSFRTVTKLLTSKQYLRVQSFIGQANFQGYPFDVYLAPFSFYTQNLESKAITALKVADSFGIAVNFEISLLESIVNYNGIKDSLQFTLRLERSVGTKVFVILVGVTNWLTAIAFLTICAATIIYRPHKIFSEMFVVPVGALFAFSSIRANFPGAPAGFGATIDMYTILPVLVIMSLCSFSLLLVILYRRIQEHKTGDDEENLKKADRTSRNSMATEFSSPKILQIIPSQSLQPSIDLTDAGESTFNPTRSSLVQNALSSYHQLSGEDE</sequence>
<keyword evidence="1" id="KW-1133">Transmembrane helix</keyword>
<reference evidence="3" key="1">
    <citation type="journal article" date="2014" name="Proc. Natl. Acad. Sci. U.S.A.">
        <title>Extensive sampling of basidiomycete genomes demonstrates inadequacy of the white-rot/brown-rot paradigm for wood decay fungi.</title>
        <authorList>
            <person name="Riley R."/>
            <person name="Salamov A.A."/>
            <person name="Brown D.W."/>
            <person name="Nagy L.G."/>
            <person name="Floudas D."/>
            <person name="Held B.W."/>
            <person name="Levasseur A."/>
            <person name="Lombard V."/>
            <person name="Morin E."/>
            <person name="Otillar R."/>
            <person name="Lindquist E.A."/>
            <person name="Sun H."/>
            <person name="LaButti K.M."/>
            <person name="Schmutz J."/>
            <person name="Jabbour D."/>
            <person name="Luo H."/>
            <person name="Baker S.E."/>
            <person name="Pisabarro A.G."/>
            <person name="Walton J.D."/>
            <person name="Blanchette R.A."/>
            <person name="Henrissat B."/>
            <person name="Martin F."/>
            <person name="Cullen D."/>
            <person name="Hibbett D.S."/>
            <person name="Grigoriev I.V."/>
        </authorList>
    </citation>
    <scope>NUCLEOTIDE SEQUENCE [LARGE SCALE GENOMIC DNA]</scope>
    <source>
        <strain evidence="3">CBS 339.88</strain>
    </source>
</reference>
<evidence type="ECO:0000313" key="2">
    <source>
        <dbReference type="EMBL" id="KDR70689.1"/>
    </source>
</evidence>
<keyword evidence="3" id="KW-1185">Reference proteome</keyword>
<dbReference type="Proteomes" id="UP000027222">
    <property type="component" value="Unassembled WGS sequence"/>
</dbReference>
<name>A0A067SSM0_GALM3</name>
<dbReference type="OrthoDB" id="2923771at2759"/>
<dbReference type="Pfam" id="PF14494">
    <property type="entry name" value="DUF4436"/>
    <property type="match status" value="1"/>
</dbReference>
<feature type="transmembrane region" description="Helical" evidence="1">
    <location>
        <begin position="197"/>
        <end position="221"/>
    </location>
</feature>
<feature type="transmembrane region" description="Helical" evidence="1">
    <location>
        <begin position="266"/>
        <end position="286"/>
    </location>
</feature>
<dbReference type="HOGENOM" id="CLU_048458_0_0_1"/>
<dbReference type="AlphaFoldDB" id="A0A067SSM0"/>
<dbReference type="InterPro" id="IPR027948">
    <property type="entry name" value="DUF4436"/>
</dbReference>
<keyword evidence="1" id="KW-0812">Transmembrane</keyword>
<organism evidence="2 3">
    <name type="scientific">Galerina marginata (strain CBS 339.88)</name>
    <dbReference type="NCBI Taxonomy" id="685588"/>
    <lineage>
        <taxon>Eukaryota</taxon>
        <taxon>Fungi</taxon>
        <taxon>Dikarya</taxon>
        <taxon>Basidiomycota</taxon>
        <taxon>Agaricomycotina</taxon>
        <taxon>Agaricomycetes</taxon>
        <taxon>Agaricomycetidae</taxon>
        <taxon>Agaricales</taxon>
        <taxon>Agaricineae</taxon>
        <taxon>Strophariaceae</taxon>
        <taxon>Galerina</taxon>
    </lineage>
</organism>
<dbReference type="STRING" id="685588.A0A067SSM0"/>
<evidence type="ECO:0000313" key="3">
    <source>
        <dbReference type="Proteomes" id="UP000027222"/>
    </source>
</evidence>
<gene>
    <name evidence="2" type="ORF">GALMADRAFT_144575</name>
</gene>
<protein>
    <submittedName>
        <fullName evidence="2">Uncharacterized protein</fullName>
    </submittedName>
</protein>
<dbReference type="EMBL" id="KL142396">
    <property type="protein sequence ID" value="KDR70689.1"/>
    <property type="molecule type" value="Genomic_DNA"/>
</dbReference>
<keyword evidence="1" id="KW-0472">Membrane</keyword>
<evidence type="ECO:0000256" key="1">
    <source>
        <dbReference type="SAM" id="Phobius"/>
    </source>
</evidence>
<accession>A0A067SSM0</accession>